<keyword evidence="2" id="KW-1185">Reference proteome</keyword>
<protein>
    <submittedName>
        <fullName evidence="1">Uncharacterized protein</fullName>
    </submittedName>
</protein>
<evidence type="ECO:0000313" key="1">
    <source>
        <dbReference type="EMBL" id="KAF1988571.1"/>
    </source>
</evidence>
<dbReference type="AlphaFoldDB" id="A0A6G1H5S3"/>
<dbReference type="EMBL" id="ML977148">
    <property type="protein sequence ID" value="KAF1988571.1"/>
    <property type="molecule type" value="Genomic_DNA"/>
</dbReference>
<proteinExistence type="predicted"/>
<sequence>MKAETTSWTRSPLCPHCKKHDPGRNLSVDIACTLSGSHLPCGCRGDENARPTSFHTPSRRRAHYRRVTPIDLCATCICSCVTAQVFCAAYVAGSLDLEEDCMARLRLRDLQNVGPLLFTLYDGYVGIWTTSHVNI</sequence>
<organism evidence="1 2">
    <name type="scientific">Aulographum hederae CBS 113979</name>
    <dbReference type="NCBI Taxonomy" id="1176131"/>
    <lineage>
        <taxon>Eukaryota</taxon>
        <taxon>Fungi</taxon>
        <taxon>Dikarya</taxon>
        <taxon>Ascomycota</taxon>
        <taxon>Pezizomycotina</taxon>
        <taxon>Dothideomycetes</taxon>
        <taxon>Pleosporomycetidae</taxon>
        <taxon>Aulographales</taxon>
        <taxon>Aulographaceae</taxon>
    </lineage>
</organism>
<gene>
    <name evidence="1" type="ORF">K402DRAFT_26697</name>
</gene>
<reference evidence="1" key="1">
    <citation type="journal article" date="2020" name="Stud. Mycol.">
        <title>101 Dothideomycetes genomes: a test case for predicting lifestyles and emergence of pathogens.</title>
        <authorList>
            <person name="Haridas S."/>
            <person name="Albert R."/>
            <person name="Binder M."/>
            <person name="Bloem J."/>
            <person name="Labutti K."/>
            <person name="Salamov A."/>
            <person name="Andreopoulos B."/>
            <person name="Baker S."/>
            <person name="Barry K."/>
            <person name="Bills G."/>
            <person name="Bluhm B."/>
            <person name="Cannon C."/>
            <person name="Castanera R."/>
            <person name="Culley D."/>
            <person name="Daum C."/>
            <person name="Ezra D."/>
            <person name="Gonzalez J."/>
            <person name="Henrissat B."/>
            <person name="Kuo A."/>
            <person name="Liang C."/>
            <person name="Lipzen A."/>
            <person name="Lutzoni F."/>
            <person name="Magnuson J."/>
            <person name="Mondo S."/>
            <person name="Nolan M."/>
            <person name="Ohm R."/>
            <person name="Pangilinan J."/>
            <person name="Park H.-J."/>
            <person name="Ramirez L."/>
            <person name="Alfaro M."/>
            <person name="Sun H."/>
            <person name="Tritt A."/>
            <person name="Yoshinaga Y."/>
            <person name="Zwiers L.-H."/>
            <person name="Turgeon B."/>
            <person name="Goodwin S."/>
            <person name="Spatafora J."/>
            <person name="Crous P."/>
            <person name="Grigoriev I."/>
        </authorList>
    </citation>
    <scope>NUCLEOTIDE SEQUENCE</scope>
    <source>
        <strain evidence="1">CBS 113979</strain>
    </source>
</reference>
<accession>A0A6G1H5S3</accession>
<name>A0A6G1H5S3_9PEZI</name>
<evidence type="ECO:0000313" key="2">
    <source>
        <dbReference type="Proteomes" id="UP000800041"/>
    </source>
</evidence>
<dbReference type="Proteomes" id="UP000800041">
    <property type="component" value="Unassembled WGS sequence"/>
</dbReference>